<sequence length="135" mass="15631">MKEVDLKFKSTITQEQDSESFQKSAKAQVEELEDGWRLKYLEDDQIPVKILLKKQKQTLIINRGVVPSDYSLIKLELGEKRGCKYVVNNRQMDLISETKFLKVTKYGGRVKVQVEYDLFSGLYLIGNYAVTLIFS</sequence>
<keyword evidence="4" id="KW-1185">Reference proteome</keyword>
<dbReference type="Proteomes" id="UP000327236">
    <property type="component" value="Unassembled WGS sequence"/>
</dbReference>
<dbReference type="AlphaFoldDB" id="A0A5N1I8D0"/>
<proteinExistence type="predicted"/>
<dbReference type="Pfam" id="PF09148">
    <property type="entry name" value="DUF1934"/>
    <property type="match status" value="1"/>
</dbReference>
<dbReference type="SUPFAM" id="SSF50814">
    <property type="entry name" value="Lipocalins"/>
    <property type="match status" value="1"/>
</dbReference>
<gene>
    <name evidence="2" type="ORF">AAC431_04420</name>
    <name evidence="1" type="ORF">F6H94_08225</name>
</gene>
<protein>
    <submittedName>
        <fullName evidence="1">DUF1934 domain-containing protein</fullName>
    </submittedName>
</protein>
<evidence type="ECO:0000313" key="4">
    <source>
        <dbReference type="Proteomes" id="UP001385848"/>
    </source>
</evidence>
<name>A0A5N1I8D0_LACJE</name>
<dbReference type="Proteomes" id="UP001385848">
    <property type="component" value="Unassembled WGS sequence"/>
</dbReference>
<dbReference type="EMBL" id="JBBVUL010000007">
    <property type="protein sequence ID" value="MEL0565169.1"/>
    <property type="molecule type" value="Genomic_DNA"/>
</dbReference>
<dbReference type="OrthoDB" id="2315244at2"/>
<dbReference type="KEGG" id="lje:BUE77_01530"/>
<dbReference type="InterPro" id="IPR015231">
    <property type="entry name" value="DUF1934"/>
</dbReference>
<comment type="caution">
    <text evidence="1">The sequence shown here is derived from an EMBL/GenBank/DDBJ whole genome shotgun (WGS) entry which is preliminary data.</text>
</comment>
<dbReference type="EMBL" id="VYWW01000052">
    <property type="protein sequence ID" value="KAA9320257.1"/>
    <property type="molecule type" value="Genomic_DNA"/>
</dbReference>
<reference evidence="2 4" key="2">
    <citation type="submission" date="2024-04" db="EMBL/GenBank/DDBJ databases">
        <title>Three lactobacilli isolated from voided urine samples from females with type 2 diabetes.</title>
        <authorList>
            <person name="Kula A."/>
            <person name="Stegman N."/>
            <person name="Putonti C."/>
        </authorList>
    </citation>
    <scope>NUCLEOTIDE SEQUENCE [LARGE SCALE GENOMIC DNA]</scope>
    <source>
        <strain evidence="2 4">1855</strain>
    </source>
</reference>
<organism evidence="1 3">
    <name type="scientific">Lactobacillus jensenii</name>
    <dbReference type="NCBI Taxonomy" id="109790"/>
    <lineage>
        <taxon>Bacteria</taxon>
        <taxon>Bacillati</taxon>
        <taxon>Bacillota</taxon>
        <taxon>Bacilli</taxon>
        <taxon>Lactobacillales</taxon>
        <taxon>Lactobacillaceae</taxon>
        <taxon>Lactobacillus</taxon>
    </lineage>
</organism>
<evidence type="ECO:0000313" key="2">
    <source>
        <dbReference type="EMBL" id="MEL0565169.1"/>
    </source>
</evidence>
<dbReference type="Gene3D" id="2.40.128.20">
    <property type="match status" value="1"/>
</dbReference>
<dbReference type="GeneID" id="31742381"/>
<reference evidence="1 3" key="1">
    <citation type="submission" date="2019-09" db="EMBL/GenBank/DDBJ databases">
        <title>Draft genome sequence assemblies of isolates from the urinary tract.</title>
        <authorList>
            <person name="Mores C.R."/>
            <person name="Putonti C."/>
            <person name="Wolfe A.J."/>
        </authorList>
    </citation>
    <scope>NUCLEOTIDE SEQUENCE [LARGE SCALE GENOMIC DNA]</scope>
    <source>
        <strain evidence="1 3">UMB246</strain>
    </source>
</reference>
<evidence type="ECO:0000313" key="1">
    <source>
        <dbReference type="EMBL" id="KAA9320257.1"/>
    </source>
</evidence>
<accession>A0A5N1I8D0</accession>
<dbReference type="RefSeq" id="WP_006587819.1">
    <property type="nucleotide sequence ID" value="NZ_CATOUV010000001.1"/>
</dbReference>
<evidence type="ECO:0000313" key="3">
    <source>
        <dbReference type="Proteomes" id="UP000327236"/>
    </source>
</evidence>
<dbReference type="InterPro" id="IPR012674">
    <property type="entry name" value="Calycin"/>
</dbReference>